<dbReference type="Gene3D" id="3.30.160.60">
    <property type="entry name" value="Classic Zinc Finger"/>
    <property type="match status" value="2"/>
</dbReference>
<dbReference type="SUPFAM" id="SSF57667">
    <property type="entry name" value="beta-beta-alpha zinc fingers"/>
    <property type="match status" value="1"/>
</dbReference>
<dbReference type="GO" id="GO:0008270">
    <property type="term" value="F:zinc ion binding"/>
    <property type="evidence" value="ECO:0007669"/>
    <property type="project" value="UniProtKB-KW"/>
</dbReference>
<dbReference type="GO" id="GO:0005667">
    <property type="term" value="C:transcription regulator complex"/>
    <property type="evidence" value="ECO:0007669"/>
    <property type="project" value="TreeGrafter"/>
</dbReference>
<dbReference type="Pfam" id="PF00096">
    <property type="entry name" value="zf-C2H2"/>
    <property type="match status" value="2"/>
</dbReference>
<keyword evidence="2" id="KW-0677">Repeat</keyword>
<dbReference type="GO" id="GO:0000978">
    <property type="term" value="F:RNA polymerase II cis-regulatory region sequence-specific DNA binding"/>
    <property type="evidence" value="ECO:0007669"/>
    <property type="project" value="TreeGrafter"/>
</dbReference>
<keyword evidence="9" id="KW-1185">Reference proteome</keyword>
<evidence type="ECO:0000256" key="6">
    <source>
        <dbReference type="SAM" id="MobiDB-lite"/>
    </source>
</evidence>
<dbReference type="GO" id="GO:0031519">
    <property type="term" value="C:PcG protein complex"/>
    <property type="evidence" value="ECO:0007669"/>
    <property type="project" value="TreeGrafter"/>
</dbReference>
<evidence type="ECO:0000313" key="9">
    <source>
        <dbReference type="Proteomes" id="UP001212997"/>
    </source>
</evidence>
<evidence type="ECO:0000256" key="5">
    <source>
        <dbReference type="PROSITE-ProRule" id="PRU00042"/>
    </source>
</evidence>
<feature type="compositionally biased region" description="Pro residues" evidence="6">
    <location>
        <begin position="68"/>
        <end position="81"/>
    </location>
</feature>
<evidence type="ECO:0000256" key="2">
    <source>
        <dbReference type="ARBA" id="ARBA00022737"/>
    </source>
</evidence>
<keyword evidence="1" id="KW-0479">Metal-binding</keyword>
<evidence type="ECO:0000256" key="4">
    <source>
        <dbReference type="ARBA" id="ARBA00022833"/>
    </source>
</evidence>
<dbReference type="EMBL" id="JANAWD010000381">
    <property type="protein sequence ID" value="KAJ3480336.1"/>
    <property type="molecule type" value="Genomic_DNA"/>
</dbReference>
<dbReference type="Proteomes" id="UP001212997">
    <property type="component" value="Unassembled WGS sequence"/>
</dbReference>
<dbReference type="FunFam" id="3.30.160.60:FF:000345">
    <property type="entry name" value="Zinc finger protein Gfi-1"/>
    <property type="match status" value="1"/>
</dbReference>
<keyword evidence="4" id="KW-0862">Zinc</keyword>
<dbReference type="SMART" id="SM00355">
    <property type="entry name" value="ZnF_C2H2"/>
    <property type="match status" value="2"/>
</dbReference>
<protein>
    <recommendedName>
        <fullName evidence="7">C2H2-type domain-containing protein</fullName>
    </recommendedName>
</protein>
<dbReference type="GO" id="GO:0000981">
    <property type="term" value="F:DNA-binding transcription factor activity, RNA polymerase II-specific"/>
    <property type="evidence" value="ECO:0007669"/>
    <property type="project" value="TreeGrafter"/>
</dbReference>
<evidence type="ECO:0000313" key="8">
    <source>
        <dbReference type="EMBL" id="KAJ3480336.1"/>
    </source>
</evidence>
<dbReference type="FunFam" id="3.30.160.60:FF:002343">
    <property type="entry name" value="Zinc finger protein 33A"/>
    <property type="match status" value="1"/>
</dbReference>
<gene>
    <name evidence="8" type="ORF">NLI96_g8424</name>
</gene>
<evidence type="ECO:0000256" key="1">
    <source>
        <dbReference type="ARBA" id="ARBA00022723"/>
    </source>
</evidence>
<comment type="caution">
    <text evidence="8">The sequence shown here is derived from an EMBL/GenBank/DDBJ whole genome shotgun (WGS) entry which is preliminary data.</text>
</comment>
<evidence type="ECO:0000256" key="3">
    <source>
        <dbReference type="ARBA" id="ARBA00022771"/>
    </source>
</evidence>
<feature type="domain" description="C2H2-type" evidence="7">
    <location>
        <begin position="178"/>
        <end position="205"/>
    </location>
</feature>
<dbReference type="PROSITE" id="PS00028">
    <property type="entry name" value="ZINC_FINGER_C2H2_1"/>
    <property type="match status" value="2"/>
</dbReference>
<dbReference type="InterPro" id="IPR036236">
    <property type="entry name" value="Znf_C2H2_sf"/>
</dbReference>
<dbReference type="PANTHER" id="PTHR14003">
    <property type="entry name" value="TRANSCRIPTIONAL REPRESSOR PROTEIN YY"/>
    <property type="match status" value="1"/>
</dbReference>
<feature type="compositionally biased region" description="Low complexity" evidence="6">
    <location>
        <begin position="127"/>
        <end position="143"/>
    </location>
</feature>
<feature type="compositionally biased region" description="Basic and acidic residues" evidence="6">
    <location>
        <begin position="252"/>
        <end position="269"/>
    </location>
</feature>
<proteinExistence type="predicted"/>
<feature type="domain" description="C2H2-type" evidence="7">
    <location>
        <begin position="206"/>
        <end position="235"/>
    </location>
</feature>
<feature type="compositionally biased region" description="Basic and acidic residues" evidence="6">
    <location>
        <begin position="102"/>
        <end position="113"/>
    </location>
</feature>
<feature type="compositionally biased region" description="Polar residues" evidence="6">
    <location>
        <begin position="1"/>
        <end position="10"/>
    </location>
</feature>
<dbReference type="GO" id="GO:0000785">
    <property type="term" value="C:chromatin"/>
    <property type="evidence" value="ECO:0007669"/>
    <property type="project" value="TreeGrafter"/>
</dbReference>
<reference evidence="8" key="1">
    <citation type="submission" date="2022-07" db="EMBL/GenBank/DDBJ databases">
        <title>Genome Sequence of Physisporinus lineatus.</title>
        <authorList>
            <person name="Buettner E."/>
        </authorList>
    </citation>
    <scope>NUCLEOTIDE SEQUENCE</scope>
    <source>
        <strain evidence="8">VT162</strain>
    </source>
</reference>
<feature type="region of interest" description="Disordered" evidence="6">
    <location>
        <begin position="1"/>
        <end position="177"/>
    </location>
</feature>
<name>A0AAD5UXD3_9APHY</name>
<organism evidence="8 9">
    <name type="scientific">Meripilus lineatus</name>
    <dbReference type="NCBI Taxonomy" id="2056292"/>
    <lineage>
        <taxon>Eukaryota</taxon>
        <taxon>Fungi</taxon>
        <taxon>Dikarya</taxon>
        <taxon>Basidiomycota</taxon>
        <taxon>Agaricomycotina</taxon>
        <taxon>Agaricomycetes</taxon>
        <taxon>Polyporales</taxon>
        <taxon>Meripilaceae</taxon>
        <taxon>Meripilus</taxon>
    </lineage>
</organism>
<keyword evidence="3 5" id="KW-0863">Zinc-finger</keyword>
<sequence>MPPRPSSQYPEPSRRGEQRPTLPPIRDIFGEELGTPVPPNTREGRPPSVSPQIPFSRLQIEDPRRHGTPPPTGPPRIAPAPRPHRSYSGEGQLAAPILHSRTLSDSRDQDRTTRPYPGGYYPHDQSRLAPASSRSSYSSQPPASTHPALPVPGSSSVAIQPLHDANPPQSRSPASHKYECSYCGKGFTRPSSLKIHINTHTGEKPYMCPYAGCGRSFSVQSNMRRHARVHIREAAAYYANNPPEDDSDGAESEAHSVDSRQSHHSRDNGSSESHSSRR</sequence>
<dbReference type="PANTHER" id="PTHR14003:SF20">
    <property type="entry name" value="FINGER DOMAIN PROTEIN, PUTATIVE (AFU_ORTHOLOGUE AFUA_4G10380)-RELATED"/>
    <property type="match status" value="1"/>
</dbReference>
<dbReference type="AlphaFoldDB" id="A0AAD5UXD3"/>
<dbReference type="InterPro" id="IPR013087">
    <property type="entry name" value="Znf_C2H2_type"/>
</dbReference>
<accession>A0AAD5UXD3</accession>
<dbReference type="PROSITE" id="PS50157">
    <property type="entry name" value="ZINC_FINGER_C2H2_2"/>
    <property type="match status" value="2"/>
</dbReference>
<feature type="region of interest" description="Disordered" evidence="6">
    <location>
        <begin position="236"/>
        <end position="278"/>
    </location>
</feature>
<evidence type="ECO:0000259" key="7">
    <source>
        <dbReference type="PROSITE" id="PS50157"/>
    </source>
</evidence>